<dbReference type="CDD" id="cd04888">
    <property type="entry name" value="ACT_PheB-BS"/>
    <property type="match status" value="1"/>
</dbReference>
<dbReference type="HAMAP" id="MF_00707">
    <property type="entry name" value="UPF0735"/>
    <property type="match status" value="1"/>
</dbReference>
<comment type="similarity">
    <text evidence="1">Belongs to the UPF0735 family.</text>
</comment>
<dbReference type="InterPro" id="IPR045865">
    <property type="entry name" value="ACT-like_dom_sf"/>
</dbReference>
<evidence type="ECO:0000259" key="2">
    <source>
        <dbReference type="PROSITE" id="PS51671"/>
    </source>
</evidence>
<dbReference type="Proteomes" id="UP001486565">
    <property type="component" value="Chromosome"/>
</dbReference>
<feature type="domain" description="ACT" evidence="2">
    <location>
        <begin position="71"/>
        <end position="146"/>
    </location>
</feature>
<evidence type="ECO:0000313" key="3">
    <source>
        <dbReference type="EMBL" id="WZL69461.1"/>
    </source>
</evidence>
<keyword evidence="4" id="KW-1185">Reference proteome</keyword>
<dbReference type="Gene3D" id="3.30.70.260">
    <property type="match status" value="1"/>
</dbReference>
<dbReference type="EMBL" id="CP121687">
    <property type="protein sequence ID" value="WZL69461.1"/>
    <property type="molecule type" value="Genomic_DNA"/>
</dbReference>
<protein>
    <recommendedName>
        <fullName evidence="1">UPF0735 ACT domain-containing protein QBE51_11745</fullName>
    </recommendedName>
</protein>
<dbReference type="PIRSF" id="PIRSF025624">
    <property type="entry name" value="ACT_PheB"/>
    <property type="match status" value="1"/>
</dbReference>
<organism evidence="3 4">
    <name type="scientific">Defluviitalea saccharophila</name>
    <dbReference type="NCBI Taxonomy" id="879970"/>
    <lineage>
        <taxon>Bacteria</taxon>
        <taxon>Bacillati</taxon>
        <taxon>Bacillota</taxon>
        <taxon>Clostridia</taxon>
        <taxon>Lachnospirales</taxon>
        <taxon>Defluviitaleaceae</taxon>
        <taxon>Defluviitalea</taxon>
    </lineage>
</organism>
<dbReference type="RefSeq" id="WP_341876457.1">
    <property type="nucleotide sequence ID" value="NZ_CP121687.1"/>
</dbReference>
<dbReference type="Pfam" id="PF13291">
    <property type="entry name" value="ACT_4"/>
    <property type="match status" value="1"/>
</dbReference>
<dbReference type="InterPro" id="IPR002912">
    <property type="entry name" value="ACT_dom"/>
</dbReference>
<dbReference type="InterPro" id="IPR008310">
    <property type="entry name" value="UPF0735_ACT_dom-cont"/>
</dbReference>
<name>A0ABZ2Y4C9_9FIRM</name>
<evidence type="ECO:0000313" key="4">
    <source>
        <dbReference type="Proteomes" id="UP001486565"/>
    </source>
</evidence>
<dbReference type="SUPFAM" id="SSF55021">
    <property type="entry name" value="ACT-like"/>
    <property type="match status" value="1"/>
</dbReference>
<sequence length="147" mass="16589">MKEKAGYFIVNQDVLPEVFVKVVEAKRLLESEKVQTVQEAVELVGISRSSFYKYKDSVFPFFENSRGRTITISIQLEDRSGLLSHVLNVIASVGANILTINQTIPVNRIANVTITMETDPMKDQIEELMDKLESMEGVLNVKIIARE</sequence>
<accession>A0ABZ2Y4C9</accession>
<gene>
    <name evidence="3" type="ORF">QBE51_11745</name>
</gene>
<dbReference type="NCBIfam" id="NF003361">
    <property type="entry name" value="PRK04435.1"/>
    <property type="match status" value="1"/>
</dbReference>
<reference evidence="3 4" key="1">
    <citation type="submission" date="2023-03" db="EMBL/GenBank/DDBJ databases">
        <title>Novel Species.</title>
        <authorList>
            <person name="Ma S."/>
        </authorList>
    </citation>
    <scope>NUCLEOTIDE SEQUENCE [LARGE SCALE GENOMIC DNA]</scope>
    <source>
        <strain evidence="3 4">LIND6LT2</strain>
    </source>
</reference>
<proteinExistence type="inferred from homology"/>
<evidence type="ECO:0000256" key="1">
    <source>
        <dbReference type="HAMAP-Rule" id="MF_00707"/>
    </source>
</evidence>
<dbReference type="PROSITE" id="PS51671">
    <property type="entry name" value="ACT"/>
    <property type="match status" value="1"/>
</dbReference>